<name>A0A2U2N286_9GAMM</name>
<evidence type="ECO:0000313" key="2">
    <source>
        <dbReference type="EMBL" id="PWG63335.1"/>
    </source>
</evidence>
<proteinExistence type="predicted"/>
<keyword evidence="3" id="KW-1185">Reference proteome</keyword>
<dbReference type="OrthoDB" id="3267840at2"/>
<dbReference type="Pfam" id="PF13490">
    <property type="entry name" value="zf-HC2"/>
    <property type="match status" value="1"/>
</dbReference>
<gene>
    <name evidence="2" type="ORF">DEM34_08455</name>
</gene>
<evidence type="ECO:0000259" key="1">
    <source>
        <dbReference type="Pfam" id="PF13490"/>
    </source>
</evidence>
<dbReference type="AlphaFoldDB" id="A0A2U2N286"/>
<dbReference type="InterPro" id="IPR027383">
    <property type="entry name" value="Znf_put"/>
</dbReference>
<accession>A0A2U2N286</accession>
<dbReference type="Proteomes" id="UP000245474">
    <property type="component" value="Unassembled WGS sequence"/>
</dbReference>
<dbReference type="RefSeq" id="WP_109678207.1">
    <property type="nucleotide sequence ID" value="NZ_CP086615.1"/>
</dbReference>
<dbReference type="EMBL" id="QFFI01000011">
    <property type="protein sequence ID" value="PWG63335.1"/>
    <property type="molecule type" value="Genomic_DNA"/>
</dbReference>
<protein>
    <submittedName>
        <fullName evidence="2">Anti-sigma factor</fullName>
    </submittedName>
</protein>
<evidence type="ECO:0000313" key="3">
    <source>
        <dbReference type="Proteomes" id="UP000245474"/>
    </source>
</evidence>
<dbReference type="InterPro" id="IPR041916">
    <property type="entry name" value="Anti_sigma_zinc_sf"/>
</dbReference>
<comment type="caution">
    <text evidence="2">The sequence shown here is derived from an EMBL/GenBank/DDBJ whole genome shotgun (WGS) entry which is preliminary data.</text>
</comment>
<reference evidence="2 3" key="1">
    <citation type="submission" date="2018-05" db="EMBL/GenBank/DDBJ databases">
        <title>Spiribacter halobius sp. nov., a moderately halophilic bacterium isolated from marine solar saltern.</title>
        <authorList>
            <person name="Zheng W.-S."/>
            <person name="Lu D.-C."/>
            <person name="Du Z.-J."/>
        </authorList>
    </citation>
    <scope>NUCLEOTIDE SEQUENCE [LARGE SCALE GENOMIC DNA]</scope>
    <source>
        <strain evidence="2 3">E85</strain>
    </source>
</reference>
<organism evidence="2 3">
    <name type="scientific">Sediminicurvatus halobius</name>
    <dbReference type="NCBI Taxonomy" id="2182432"/>
    <lineage>
        <taxon>Bacteria</taxon>
        <taxon>Pseudomonadati</taxon>
        <taxon>Pseudomonadota</taxon>
        <taxon>Gammaproteobacteria</taxon>
        <taxon>Chromatiales</taxon>
        <taxon>Ectothiorhodospiraceae</taxon>
        <taxon>Sediminicurvatus</taxon>
    </lineage>
</organism>
<sequence>MHERRRICEQVVKGLFAYLDGELDEAACVEIGRHVKTCPSCYRRLAFEKRLRAKIRQCSSQDAPERLYRRVKNVLDNNLTTTQNA</sequence>
<dbReference type="Gene3D" id="1.10.10.1320">
    <property type="entry name" value="Anti-sigma factor, zinc-finger domain"/>
    <property type="match status" value="1"/>
</dbReference>
<feature type="domain" description="Putative zinc-finger" evidence="1">
    <location>
        <begin position="8"/>
        <end position="41"/>
    </location>
</feature>